<evidence type="ECO:0000313" key="1">
    <source>
        <dbReference type="EMBL" id="MFC3658746.1"/>
    </source>
</evidence>
<keyword evidence="2" id="KW-1185">Reference proteome</keyword>
<organism evidence="1 2">
    <name type="scientific">Luteimonas notoginsengisoli</name>
    <dbReference type="NCBI Taxonomy" id="1578200"/>
    <lineage>
        <taxon>Bacteria</taxon>
        <taxon>Pseudomonadati</taxon>
        <taxon>Pseudomonadota</taxon>
        <taxon>Gammaproteobacteria</taxon>
        <taxon>Lysobacterales</taxon>
        <taxon>Lysobacteraceae</taxon>
        <taxon>Luteimonas</taxon>
    </lineage>
</organism>
<gene>
    <name evidence="1" type="ORF">ACFOM9_01475</name>
</gene>
<dbReference type="EMBL" id="JBHRYF010000001">
    <property type="protein sequence ID" value="MFC3658746.1"/>
    <property type="molecule type" value="Genomic_DNA"/>
</dbReference>
<name>A0ABV7UP73_9GAMM</name>
<dbReference type="Pfam" id="PF06037">
    <property type="entry name" value="DUF922"/>
    <property type="match status" value="1"/>
</dbReference>
<protein>
    <submittedName>
        <fullName evidence="1">DUF922 domain-containing protein</fullName>
    </submittedName>
</protein>
<comment type="caution">
    <text evidence="1">The sequence shown here is derived from an EMBL/GenBank/DDBJ whole genome shotgun (WGS) entry which is preliminary data.</text>
</comment>
<sequence>MAWATQSGPARHVSSVRITEAITRYTLDATSIDGLRSQFHHDLHLPRGKAGTHARTRSDIAIAYEVDGSAAGCRLRHLEVRLDIVVTLPEWAPGEAVPDWQYARWKRTLAALERHEATHRANARAAAEEVRVRIVAIGPQPDCSSARSMASRVLRKTMLKYEMRDRRYDARTRNGTAEGVEL</sequence>
<dbReference type="Proteomes" id="UP001595724">
    <property type="component" value="Unassembled WGS sequence"/>
</dbReference>
<dbReference type="InterPro" id="IPR010321">
    <property type="entry name" value="DUF922"/>
</dbReference>
<proteinExistence type="predicted"/>
<reference evidence="2" key="1">
    <citation type="journal article" date="2019" name="Int. J. Syst. Evol. Microbiol.">
        <title>The Global Catalogue of Microorganisms (GCM) 10K type strain sequencing project: providing services to taxonomists for standard genome sequencing and annotation.</title>
        <authorList>
            <consortium name="The Broad Institute Genomics Platform"/>
            <consortium name="The Broad Institute Genome Sequencing Center for Infectious Disease"/>
            <person name="Wu L."/>
            <person name="Ma J."/>
        </authorList>
    </citation>
    <scope>NUCLEOTIDE SEQUENCE [LARGE SCALE GENOMIC DNA]</scope>
    <source>
        <strain evidence="2">KCTC 42211</strain>
    </source>
</reference>
<evidence type="ECO:0000313" key="2">
    <source>
        <dbReference type="Proteomes" id="UP001595724"/>
    </source>
</evidence>
<accession>A0ABV7UP73</accession>